<reference evidence="1" key="1">
    <citation type="journal article" date="2023" name="Science">
        <title>Genome structures resolve the early diversification of teleost fishes.</title>
        <authorList>
            <person name="Parey E."/>
            <person name="Louis A."/>
            <person name="Montfort J."/>
            <person name="Bouchez O."/>
            <person name="Roques C."/>
            <person name="Iampietro C."/>
            <person name="Lluch J."/>
            <person name="Castinel A."/>
            <person name="Donnadieu C."/>
            <person name="Desvignes T."/>
            <person name="Floi Bucao C."/>
            <person name="Jouanno E."/>
            <person name="Wen M."/>
            <person name="Mejri S."/>
            <person name="Dirks R."/>
            <person name="Jansen H."/>
            <person name="Henkel C."/>
            <person name="Chen W.J."/>
            <person name="Zahm M."/>
            <person name="Cabau C."/>
            <person name="Klopp C."/>
            <person name="Thompson A.W."/>
            <person name="Robinson-Rechavi M."/>
            <person name="Braasch I."/>
            <person name="Lecointre G."/>
            <person name="Bobe J."/>
            <person name="Postlethwait J.H."/>
            <person name="Berthelot C."/>
            <person name="Roest Crollius H."/>
            <person name="Guiguen Y."/>
        </authorList>
    </citation>
    <scope>NUCLEOTIDE SEQUENCE</scope>
    <source>
        <strain evidence="1">NC1722</strain>
    </source>
</reference>
<sequence length="81" mass="9199">MRVPLLAPLTRHCPHPPPLDIRGAVSKEESRGRCQPEGGWREAQLWGLKLCHPPVTEQRERQTGILPWAQWSIPPFLSTTV</sequence>
<proteinExistence type="predicted"/>
<name>A0AAD7RPB6_9TELE</name>
<comment type="caution">
    <text evidence="1">The sequence shown here is derived from an EMBL/GenBank/DDBJ whole genome shotgun (WGS) entry which is preliminary data.</text>
</comment>
<accession>A0AAD7RPB6</accession>
<dbReference type="EMBL" id="JAINUG010000206">
    <property type="protein sequence ID" value="KAJ8387760.1"/>
    <property type="molecule type" value="Genomic_DNA"/>
</dbReference>
<organism evidence="1 2">
    <name type="scientific">Aldrovandia affinis</name>
    <dbReference type="NCBI Taxonomy" id="143900"/>
    <lineage>
        <taxon>Eukaryota</taxon>
        <taxon>Metazoa</taxon>
        <taxon>Chordata</taxon>
        <taxon>Craniata</taxon>
        <taxon>Vertebrata</taxon>
        <taxon>Euteleostomi</taxon>
        <taxon>Actinopterygii</taxon>
        <taxon>Neopterygii</taxon>
        <taxon>Teleostei</taxon>
        <taxon>Notacanthiformes</taxon>
        <taxon>Halosauridae</taxon>
        <taxon>Aldrovandia</taxon>
    </lineage>
</organism>
<dbReference type="Proteomes" id="UP001221898">
    <property type="component" value="Unassembled WGS sequence"/>
</dbReference>
<gene>
    <name evidence="1" type="ORF">AAFF_G00150610</name>
</gene>
<keyword evidence="2" id="KW-1185">Reference proteome</keyword>
<evidence type="ECO:0000313" key="2">
    <source>
        <dbReference type="Proteomes" id="UP001221898"/>
    </source>
</evidence>
<evidence type="ECO:0000313" key="1">
    <source>
        <dbReference type="EMBL" id="KAJ8387760.1"/>
    </source>
</evidence>
<dbReference type="AlphaFoldDB" id="A0AAD7RPB6"/>
<protein>
    <submittedName>
        <fullName evidence="1">Uncharacterized protein</fullName>
    </submittedName>
</protein>